<feature type="compositionally biased region" description="Polar residues" evidence="1">
    <location>
        <begin position="491"/>
        <end position="501"/>
    </location>
</feature>
<gene>
    <name evidence="2" type="ORF">BD626DRAFT_575714</name>
</gene>
<feature type="compositionally biased region" description="Low complexity" evidence="1">
    <location>
        <begin position="468"/>
        <end position="487"/>
    </location>
</feature>
<keyword evidence="3" id="KW-1185">Reference proteome</keyword>
<reference evidence="2 3" key="1">
    <citation type="journal article" date="2019" name="New Phytol.">
        <title>Comparative genomics reveals unique wood-decay strategies and fruiting body development in the Schizophyllaceae.</title>
        <authorList>
            <person name="Almasi E."/>
            <person name="Sahu N."/>
            <person name="Krizsan K."/>
            <person name="Balint B."/>
            <person name="Kovacs G.M."/>
            <person name="Kiss B."/>
            <person name="Cseklye J."/>
            <person name="Drula E."/>
            <person name="Henrissat B."/>
            <person name="Nagy I."/>
            <person name="Chovatia M."/>
            <person name="Adam C."/>
            <person name="LaButti K."/>
            <person name="Lipzen A."/>
            <person name="Riley R."/>
            <person name="Grigoriev I.V."/>
            <person name="Nagy L.G."/>
        </authorList>
    </citation>
    <scope>NUCLEOTIDE SEQUENCE [LARGE SCALE GENOMIC DNA]</scope>
    <source>
        <strain evidence="2 3">NL-1724</strain>
    </source>
</reference>
<comment type="caution">
    <text evidence="2">The sequence shown here is derived from an EMBL/GenBank/DDBJ whole genome shotgun (WGS) entry which is preliminary data.</text>
</comment>
<evidence type="ECO:0000256" key="1">
    <source>
        <dbReference type="SAM" id="MobiDB-lite"/>
    </source>
</evidence>
<feature type="compositionally biased region" description="Basic and acidic residues" evidence="1">
    <location>
        <begin position="1"/>
        <end position="19"/>
    </location>
</feature>
<proteinExistence type="predicted"/>
<feature type="region of interest" description="Disordered" evidence="1">
    <location>
        <begin position="558"/>
        <end position="657"/>
    </location>
</feature>
<evidence type="ECO:0000313" key="3">
    <source>
        <dbReference type="Proteomes" id="UP000320762"/>
    </source>
</evidence>
<feature type="compositionally biased region" description="Basic and acidic residues" evidence="1">
    <location>
        <begin position="454"/>
        <end position="467"/>
    </location>
</feature>
<feature type="compositionally biased region" description="Polar residues" evidence="1">
    <location>
        <begin position="379"/>
        <end position="399"/>
    </location>
</feature>
<feature type="region of interest" description="Disordered" evidence="1">
    <location>
        <begin position="68"/>
        <end position="91"/>
    </location>
</feature>
<dbReference type="EMBL" id="VDMD01000070">
    <property type="protein sequence ID" value="TRM56389.1"/>
    <property type="molecule type" value="Genomic_DNA"/>
</dbReference>
<feature type="region of interest" description="Disordered" evidence="1">
    <location>
        <begin position="39"/>
        <end position="58"/>
    </location>
</feature>
<accession>A0A550BV17</accession>
<feature type="region of interest" description="Disordered" evidence="1">
    <location>
        <begin position="1"/>
        <end position="32"/>
    </location>
</feature>
<dbReference type="Proteomes" id="UP000320762">
    <property type="component" value="Unassembled WGS sequence"/>
</dbReference>
<feature type="region of interest" description="Disordered" evidence="1">
    <location>
        <begin position="352"/>
        <end position="524"/>
    </location>
</feature>
<organism evidence="2 3">
    <name type="scientific">Schizophyllum amplum</name>
    <dbReference type="NCBI Taxonomy" id="97359"/>
    <lineage>
        <taxon>Eukaryota</taxon>
        <taxon>Fungi</taxon>
        <taxon>Dikarya</taxon>
        <taxon>Basidiomycota</taxon>
        <taxon>Agaricomycotina</taxon>
        <taxon>Agaricomycetes</taxon>
        <taxon>Agaricomycetidae</taxon>
        <taxon>Agaricales</taxon>
        <taxon>Schizophyllaceae</taxon>
        <taxon>Schizophyllum</taxon>
    </lineage>
</organism>
<name>A0A550BV17_9AGAR</name>
<sequence length="657" mass="72624">MNMEHSEEAVSGRRTRSIEGAEAPTRMLAGDEDVLTQPEGNLLADGETPDEAGCTNFTATTDFARVPWITTRRTPVPTHSPHGDNIMNDSVDGNDIDNEKDELDEAGEVGDLGVQVEVEIDEEEEVQIQVQVQVEDDDDIELRERARRADEEDMDLVERELGAMDAVRMFEDDSHRVPRTGVTVIDRWSFFRMLFAVHRNLSATFPELVMWGQVFLRCDYRICIYNRAVEDSLRWVIWNPDAPIPWDFYALSGAEWLTFVHAHSLPAYLQGWRMTRATLGNRVPGETGIMTGPRSIMAGPIVVDSVSNLTLRELAWTTNGTIVVPEAGRMYSFDDLYPRAGQPHLVDFNAARATAHESASRAPPSTPTRMNSPARRSGSPISSTAVAPSEGSRTSTSDVDNWKVGQRLRQPDGTWGPIIRSRRRRRQTTRTPSPTSSAMRESYNMEGEYDSDGLYDRQSDSDERSVESEQSVSSSSSESLEYASSEDNAPPSAQQHMVLTSSDDDALNGPRGMSPMELTDDESSIIPTVSRAASRARSVIDLTADTPGRVRLMSPIVMADTPARGRTRRRGTSTITDDEGPPSNRRRMSTIELSSDEEGARTRRTRAYISSDEEGQQSPPQWGDPPLDGASQQSADSDSDGNGEEIGCSKESGSPEV</sequence>
<dbReference type="AlphaFoldDB" id="A0A550BV17"/>
<evidence type="ECO:0000313" key="2">
    <source>
        <dbReference type="EMBL" id="TRM56389.1"/>
    </source>
</evidence>
<protein>
    <submittedName>
        <fullName evidence="2">Uncharacterized protein</fullName>
    </submittedName>
</protein>